<reference evidence="1 2" key="1">
    <citation type="journal article" date="2020" name="Genomics">
        <title>Complete, high-quality genomes from long-read metagenomic sequencing of two wolf lichen thalli reveals enigmatic genome architecture.</title>
        <authorList>
            <person name="McKenzie S.K."/>
            <person name="Walston R.F."/>
            <person name="Allen J.L."/>
        </authorList>
    </citation>
    <scope>NUCLEOTIDE SEQUENCE [LARGE SCALE GENOMIC DNA]</scope>
    <source>
        <strain evidence="1">WasteWater2</strain>
    </source>
</reference>
<dbReference type="AlphaFoldDB" id="A0A8H6G4J1"/>
<keyword evidence="2" id="KW-1185">Reference proteome</keyword>
<dbReference type="EMBL" id="JACCJC010000004">
    <property type="protein sequence ID" value="KAF6240292.1"/>
    <property type="molecule type" value="Genomic_DNA"/>
</dbReference>
<dbReference type="GeneID" id="59283577"/>
<organism evidence="1 2">
    <name type="scientific">Letharia columbiana</name>
    <dbReference type="NCBI Taxonomy" id="112416"/>
    <lineage>
        <taxon>Eukaryota</taxon>
        <taxon>Fungi</taxon>
        <taxon>Dikarya</taxon>
        <taxon>Ascomycota</taxon>
        <taxon>Pezizomycotina</taxon>
        <taxon>Lecanoromycetes</taxon>
        <taxon>OSLEUM clade</taxon>
        <taxon>Lecanoromycetidae</taxon>
        <taxon>Lecanorales</taxon>
        <taxon>Lecanorineae</taxon>
        <taxon>Parmeliaceae</taxon>
        <taxon>Letharia</taxon>
    </lineage>
</organism>
<name>A0A8H6G4J1_9LECA</name>
<gene>
    <name evidence="1" type="ORF">HO173_001903</name>
</gene>
<dbReference type="RefSeq" id="XP_037169561.1">
    <property type="nucleotide sequence ID" value="XM_037303839.1"/>
</dbReference>
<dbReference type="Proteomes" id="UP000578531">
    <property type="component" value="Unassembled WGS sequence"/>
</dbReference>
<evidence type="ECO:0000313" key="2">
    <source>
        <dbReference type="Proteomes" id="UP000578531"/>
    </source>
</evidence>
<protein>
    <submittedName>
        <fullName evidence="1">Uncharacterized protein</fullName>
    </submittedName>
</protein>
<proteinExistence type="predicted"/>
<evidence type="ECO:0000313" key="1">
    <source>
        <dbReference type="EMBL" id="KAF6240292.1"/>
    </source>
</evidence>
<sequence length="124" mass="13972">MSQCLQRKPPVSHIQASRLSASEATTIAASSTVMSPSISHDKPRRAMRHRWFHIHKDIPVHAVVAHSPRVRIHNLGFRDDDSNNASDSVADWLSGTWLKGHAVSLPLRHIYWVAAGISYRDSYR</sequence>
<accession>A0A8H6G4J1</accession>
<comment type="caution">
    <text evidence="1">The sequence shown here is derived from an EMBL/GenBank/DDBJ whole genome shotgun (WGS) entry which is preliminary data.</text>
</comment>